<evidence type="ECO:0008006" key="4">
    <source>
        <dbReference type="Google" id="ProtNLM"/>
    </source>
</evidence>
<evidence type="ECO:0000313" key="3">
    <source>
        <dbReference type="Proteomes" id="UP001209570"/>
    </source>
</evidence>
<feature type="region of interest" description="Disordered" evidence="1">
    <location>
        <begin position="296"/>
        <end position="324"/>
    </location>
</feature>
<feature type="compositionally biased region" description="Basic and acidic residues" evidence="1">
    <location>
        <begin position="314"/>
        <end position="324"/>
    </location>
</feature>
<reference evidence="2" key="1">
    <citation type="submission" date="2021-12" db="EMBL/GenBank/DDBJ databases">
        <title>Prjna785345.</title>
        <authorList>
            <person name="Rujirawat T."/>
            <person name="Krajaejun T."/>
        </authorList>
    </citation>
    <scope>NUCLEOTIDE SEQUENCE</scope>
    <source>
        <strain evidence="2">Pi057C3</strain>
    </source>
</reference>
<evidence type="ECO:0000256" key="1">
    <source>
        <dbReference type="SAM" id="MobiDB-lite"/>
    </source>
</evidence>
<sequence length="439" mass="48612">MAAAIVETLQQVLSEFFVDVREDNVDFYFGDLFDPSQLRLKDLVLRSEIINALHLPFELKGGYIGDARIEGFVGFVAGSPLNIIVDNVCLVLGHKTVEWDNELALRYAKELLIALFQSVSNPSYAGKKRNSDADASPTLGVLVEFRVGLIQAALFSQPRAPKDSSSAELSTGDMNNAIWTEYIRDPSDGFLYVGFKYNLRNGPATPATMASLLGEAMELPQAQCGEEHWDVKAKVCVGTICIDYNDLMLQTVLRLRNPHASLPTSGIRLESATYFSIIQDVLSNWKVFLQRKEPESAGPLADATPLPTKRTDRRKKDPVAQRDHALQQQARVSRLLQALMQQSSNVDVEVHGMRLCLSLLTSHIERVLDVSKPQAFLLESEEIHVTLPTARAGLLNRPIKNECEVHAAGVSARFRTTIQGRAAVIEHVLRRVLGPSLVT</sequence>
<organism evidence="2 3">
    <name type="scientific">Pythium insidiosum</name>
    <name type="common">Pythiosis disease agent</name>
    <dbReference type="NCBI Taxonomy" id="114742"/>
    <lineage>
        <taxon>Eukaryota</taxon>
        <taxon>Sar</taxon>
        <taxon>Stramenopiles</taxon>
        <taxon>Oomycota</taxon>
        <taxon>Peronosporomycetes</taxon>
        <taxon>Pythiales</taxon>
        <taxon>Pythiaceae</taxon>
        <taxon>Pythium</taxon>
    </lineage>
</organism>
<proteinExistence type="predicted"/>
<name>A0AAD5Q539_PYTIN</name>
<dbReference type="AlphaFoldDB" id="A0AAD5Q539"/>
<dbReference type="EMBL" id="JAKCXM010000223">
    <property type="protein sequence ID" value="KAJ0398239.1"/>
    <property type="molecule type" value="Genomic_DNA"/>
</dbReference>
<keyword evidence="3" id="KW-1185">Reference proteome</keyword>
<protein>
    <recommendedName>
        <fullName evidence="4">Chorein N-terminal domain-containing protein</fullName>
    </recommendedName>
</protein>
<evidence type="ECO:0000313" key="2">
    <source>
        <dbReference type="EMBL" id="KAJ0398239.1"/>
    </source>
</evidence>
<gene>
    <name evidence="2" type="ORF">P43SY_000339</name>
</gene>
<comment type="caution">
    <text evidence="2">The sequence shown here is derived from an EMBL/GenBank/DDBJ whole genome shotgun (WGS) entry which is preliminary data.</text>
</comment>
<dbReference type="Proteomes" id="UP001209570">
    <property type="component" value="Unassembled WGS sequence"/>
</dbReference>
<accession>A0AAD5Q539</accession>